<reference evidence="5 6" key="1">
    <citation type="submission" date="2017-08" db="EMBL/GenBank/DDBJ databases">
        <title>Infants hospitalized years apart are colonized by the same room-sourced microbial strains.</title>
        <authorList>
            <person name="Brooks B."/>
            <person name="Olm M.R."/>
            <person name="Firek B.A."/>
            <person name="Baker R."/>
            <person name="Thomas B.C."/>
            <person name="Morowitz M.J."/>
            <person name="Banfield J.F."/>
        </authorList>
    </citation>
    <scope>NUCLEOTIDE SEQUENCE [LARGE SCALE GENOMIC DNA]</scope>
    <source>
        <strain evidence="5">S2_005_001_R2_27</strain>
    </source>
</reference>
<sequence>MVNPVIGLVFAVVFGVLWLNHRGRPHILLMAGAAASYAVAVSAQIFLPSVPGLGINTLVSGFLFLLCISLFVEAMLVRVGVQAAPIFLGATATFIFALLVYFTLIQDDLRIRVYILNSGAGLLFCWAAYHLRRAADPKPIDQAMFWIVLLIGLHFLPRTILSLLADSPQATASPQEFARSIFFQVMNFTLIVLTLLLGLLFLLAVALDIFDDLRADRDRDSITSLLNRRGFEEEARRRLGGQPTGSFSLVFVDIDGFKSINDRYGHAAGDEVIRTIGQLIASQLRREDLAARIGGEEFVVLLERATLSDGKLMAERLRLEVATARLEALGGASITASFGVAEAAPGEGLEQVMNRADEMLYRAKRNGRNRVEP</sequence>
<dbReference type="Proteomes" id="UP000248887">
    <property type="component" value="Unassembled WGS sequence"/>
</dbReference>
<dbReference type="InterPro" id="IPR029787">
    <property type="entry name" value="Nucleotide_cyclase"/>
</dbReference>
<dbReference type="NCBIfam" id="TIGR00254">
    <property type="entry name" value="GGDEF"/>
    <property type="match status" value="1"/>
</dbReference>
<keyword evidence="3" id="KW-0812">Transmembrane</keyword>
<dbReference type="PANTHER" id="PTHR45138:SF9">
    <property type="entry name" value="DIGUANYLATE CYCLASE DGCM-RELATED"/>
    <property type="match status" value="1"/>
</dbReference>
<dbReference type="CDD" id="cd01949">
    <property type="entry name" value="GGDEF"/>
    <property type="match status" value="1"/>
</dbReference>
<dbReference type="Pfam" id="PF00990">
    <property type="entry name" value="GGDEF"/>
    <property type="match status" value="1"/>
</dbReference>
<dbReference type="PANTHER" id="PTHR45138">
    <property type="entry name" value="REGULATORY COMPONENTS OF SENSORY TRANSDUCTION SYSTEM"/>
    <property type="match status" value="1"/>
</dbReference>
<feature type="domain" description="GGDEF" evidence="4">
    <location>
        <begin position="245"/>
        <end position="373"/>
    </location>
</feature>
<evidence type="ECO:0000313" key="5">
    <source>
        <dbReference type="EMBL" id="PZQ81932.1"/>
    </source>
</evidence>
<dbReference type="PROSITE" id="PS50887">
    <property type="entry name" value="GGDEF"/>
    <property type="match status" value="1"/>
</dbReference>
<evidence type="ECO:0000259" key="4">
    <source>
        <dbReference type="PROSITE" id="PS50887"/>
    </source>
</evidence>
<dbReference type="InterPro" id="IPR050469">
    <property type="entry name" value="Diguanylate_Cyclase"/>
</dbReference>
<dbReference type="Gene3D" id="3.30.70.270">
    <property type="match status" value="1"/>
</dbReference>
<dbReference type="SMART" id="SM00267">
    <property type="entry name" value="GGDEF"/>
    <property type="match status" value="1"/>
</dbReference>
<organism evidence="5 6">
    <name type="scientific">Ancylobacter novellus</name>
    <name type="common">Thiobacillus novellus</name>
    <dbReference type="NCBI Taxonomy" id="921"/>
    <lineage>
        <taxon>Bacteria</taxon>
        <taxon>Pseudomonadati</taxon>
        <taxon>Pseudomonadota</taxon>
        <taxon>Alphaproteobacteria</taxon>
        <taxon>Hyphomicrobiales</taxon>
        <taxon>Xanthobacteraceae</taxon>
        <taxon>Ancylobacter</taxon>
    </lineage>
</organism>
<comment type="catalytic activity">
    <reaction evidence="2">
        <text>2 GTP = 3',3'-c-di-GMP + 2 diphosphate</text>
        <dbReference type="Rhea" id="RHEA:24898"/>
        <dbReference type="ChEBI" id="CHEBI:33019"/>
        <dbReference type="ChEBI" id="CHEBI:37565"/>
        <dbReference type="ChEBI" id="CHEBI:58805"/>
        <dbReference type="EC" id="2.7.7.65"/>
    </reaction>
</comment>
<accession>A0A2W5QY91</accession>
<comment type="caution">
    <text evidence="5">The sequence shown here is derived from an EMBL/GenBank/DDBJ whole genome shotgun (WGS) entry which is preliminary data.</text>
</comment>
<dbReference type="SUPFAM" id="SSF55073">
    <property type="entry name" value="Nucleotide cyclase"/>
    <property type="match status" value="1"/>
</dbReference>
<dbReference type="EC" id="2.7.7.65" evidence="1"/>
<feature type="transmembrane region" description="Helical" evidence="3">
    <location>
        <begin position="53"/>
        <end position="72"/>
    </location>
</feature>
<dbReference type="EMBL" id="QFQD01000037">
    <property type="protein sequence ID" value="PZQ81932.1"/>
    <property type="molecule type" value="Genomic_DNA"/>
</dbReference>
<evidence type="ECO:0000256" key="2">
    <source>
        <dbReference type="ARBA" id="ARBA00034247"/>
    </source>
</evidence>
<feature type="transmembrane region" description="Helical" evidence="3">
    <location>
        <begin position="111"/>
        <end position="131"/>
    </location>
</feature>
<evidence type="ECO:0000256" key="3">
    <source>
        <dbReference type="SAM" id="Phobius"/>
    </source>
</evidence>
<feature type="transmembrane region" description="Helical" evidence="3">
    <location>
        <begin position="84"/>
        <end position="105"/>
    </location>
</feature>
<dbReference type="AlphaFoldDB" id="A0A2W5QY91"/>
<evidence type="ECO:0000256" key="1">
    <source>
        <dbReference type="ARBA" id="ARBA00012528"/>
    </source>
</evidence>
<feature type="transmembrane region" description="Helical" evidence="3">
    <location>
        <begin position="6"/>
        <end position="21"/>
    </location>
</feature>
<dbReference type="InterPro" id="IPR043128">
    <property type="entry name" value="Rev_trsase/Diguanyl_cyclase"/>
</dbReference>
<dbReference type="InterPro" id="IPR000160">
    <property type="entry name" value="GGDEF_dom"/>
</dbReference>
<keyword evidence="3" id="KW-1133">Transmembrane helix</keyword>
<name>A0A2W5QY91_ANCNO</name>
<gene>
    <name evidence="5" type="ORF">DI549_12870</name>
</gene>
<dbReference type="GO" id="GO:0052621">
    <property type="term" value="F:diguanylate cyclase activity"/>
    <property type="evidence" value="ECO:0007669"/>
    <property type="project" value="UniProtKB-EC"/>
</dbReference>
<feature type="transmembrane region" description="Helical" evidence="3">
    <location>
        <begin position="28"/>
        <end position="47"/>
    </location>
</feature>
<feature type="transmembrane region" description="Helical" evidence="3">
    <location>
        <begin position="185"/>
        <end position="210"/>
    </location>
</feature>
<protein>
    <recommendedName>
        <fullName evidence="1">diguanylate cyclase</fullName>
        <ecNumber evidence="1">2.7.7.65</ecNumber>
    </recommendedName>
</protein>
<evidence type="ECO:0000313" key="6">
    <source>
        <dbReference type="Proteomes" id="UP000248887"/>
    </source>
</evidence>
<keyword evidence="3" id="KW-0472">Membrane</keyword>
<proteinExistence type="predicted"/>
<feature type="transmembrane region" description="Helical" evidence="3">
    <location>
        <begin position="143"/>
        <end position="165"/>
    </location>
</feature>
<dbReference type="FunFam" id="3.30.70.270:FF:000001">
    <property type="entry name" value="Diguanylate cyclase domain protein"/>
    <property type="match status" value="1"/>
</dbReference>